<organism evidence="2">
    <name type="scientific">Laccaria bicolor (strain S238N-H82 / ATCC MYA-4686)</name>
    <name type="common">Bicoloured deceiver</name>
    <name type="synonym">Laccaria laccata var. bicolor</name>
    <dbReference type="NCBI Taxonomy" id="486041"/>
    <lineage>
        <taxon>Eukaryota</taxon>
        <taxon>Fungi</taxon>
        <taxon>Dikarya</taxon>
        <taxon>Basidiomycota</taxon>
        <taxon>Agaricomycotina</taxon>
        <taxon>Agaricomycetes</taxon>
        <taxon>Agaricomycetidae</taxon>
        <taxon>Agaricales</taxon>
        <taxon>Agaricineae</taxon>
        <taxon>Hydnangiaceae</taxon>
        <taxon>Laccaria</taxon>
    </lineage>
</organism>
<sequence length="63" mass="6967">MFLSGCILHNRCSLANDLSSSSRAHVLPNFPVHTRTFFQAMTTLSMVVTTPCRIDQRGVVTTV</sequence>
<evidence type="ECO:0000313" key="2">
    <source>
        <dbReference type="Proteomes" id="UP000001194"/>
    </source>
</evidence>
<dbReference type="RefSeq" id="XP_001881824.1">
    <property type="nucleotide sequence ID" value="XM_001881789.1"/>
</dbReference>
<gene>
    <name evidence="1" type="ORF">LACBIDRAFT_298611</name>
</gene>
<name>B0DD81_LACBS</name>
<dbReference type="AlphaFoldDB" id="B0DD81"/>
<reference evidence="1 2" key="1">
    <citation type="journal article" date="2008" name="Nature">
        <title>The genome of Laccaria bicolor provides insights into mycorrhizal symbiosis.</title>
        <authorList>
            <person name="Martin F."/>
            <person name="Aerts A."/>
            <person name="Ahren D."/>
            <person name="Brun A."/>
            <person name="Danchin E.G.J."/>
            <person name="Duchaussoy F."/>
            <person name="Gibon J."/>
            <person name="Kohler A."/>
            <person name="Lindquist E."/>
            <person name="Pereda V."/>
            <person name="Salamov A."/>
            <person name="Shapiro H.J."/>
            <person name="Wuyts J."/>
            <person name="Blaudez D."/>
            <person name="Buee M."/>
            <person name="Brokstein P."/>
            <person name="Canbaeck B."/>
            <person name="Cohen D."/>
            <person name="Courty P.E."/>
            <person name="Coutinho P.M."/>
            <person name="Delaruelle C."/>
            <person name="Detter J.C."/>
            <person name="Deveau A."/>
            <person name="DiFazio S."/>
            <person name="Duplessis S."/>
            <person name="Fraissinet-Tachet L."/>
            <person name="Lucic E."/>
            <person name="Frey-Klett P."/>
            <person name="Fourrey C."/>
            <person name="Feussner I."/>
            <person name="Gay G."/>
            <person name="Grimwood J."/>
            <person name="Hoegger P.J."/>
            <person name="Jain P."/>
            <person name="Kilaru S."/>
            <person name="Labbe J."/>
            <person name="Lin Y.C."/>
            <person name="Legue V."/>
            <person name="Le Tacon F."/>
            <person name="Marmeisse R."/>
            <person name="Melayah D."/>
            <person name="Montanini B."/>
            <person name="Muratet M."/>
            <person name="Nehls U."/>
            <person name="Niculita-Hirzel H."/>
            <person name="Oudot-Le Secq M.P."/>
            <person name="Peter M."/>
            <person name="Quesneville H."/>
            <person name="Rajashekar B."/>
            <person name="Reich M."/>
            <person name="Rouhier N."/>
            <person name="Schmutz J."/>
            <person name="Yin T."/>
            <person name="Chalot M."/>
            <person name="Henrissat B."/>
            <person name="Kuees U."/>
            <person name="Lucas S."/>
            <person name="Van de Peer Y."/>
            <person name="Podila G.K."/>
            <person name="Polle A."/>
            <person name="Pukkila P.J."/>
            <person name="Richardson P.M."/>
            <person name="Rouze P."/>
            <person name="Sanders I.R."/>
            <person name="Stajich J.E."/>
            <person name="Tunlid A."/>
            <person name="Tuskan G."/>
            <person name="Grigoriev I.V."/>
        </authorList>
    </citation>
    <scope>NUCLEOTIDE SEQUENCE [LARGE SCALE GENOMIC DNA]</scope>
    <source>
        <strain evidence="2">S238N-H82 / ATCC MYA-4686</strain>
    </source>
</reference>
<evidence type="ECO:0000313" key="1">
    <source>
        <dbReference type="EMBL" id="EDR07432.1"/>
    </source>
</evidence>
<keyword evidence="2" id="KW-1185">Reference proteome</keyword>
<protein>
    <submittedName>
        <fullName evidence="1">Predicted protein</fullName>
    </submittedName>
</protein>
<proteinExistence type="predicted"/>
<dbReference type="EMBL" id="DS547104">
    <property type="protein sequence ID" value="EDR07432.1"/>
    <property type="molecule type" value="Genomic_DNA"/>
</dbReference>
<dbReference type="Proteomes" id="UP000001194">
    <property type="component" value="Unassembled WGS sequence"/>
</dbReference>
<dbReference type="InParanoid" id="B0DD81"/>
<dbReference type="HOGENOM" id="CLU_2886200_0_0_1"/>
<accession>B0DD81</accession>
<dbReference type="GeneID" id="6077616"/>
<dbReference type="KEGG" id="lbc:LACBIDRAFT_298611"/>